<dbReference type="Pfam" id="PF20172">
    <property type="entry name" value="DUF6538"/>
    <property type="match status" value="1"/>
</dbReference>
<gene>
    <name evidence="4" type="ORF">EZZ81_01680</name>
</gene>
<protein>
    <submittedName>
        <fullName evidence="4">Site-specific integrase</fullName>
    </submittedName>
</protein>
<dbReference type="GO" id="GO:0006310">
    <property type="term" value="P:DNA recombination"/>
    <property type="evidence" value="ECO:0007669"/>
    <property type="project" value="UniProtKB-KW"/>
</dbReference>
<reference evidence="4" key="1">
    <citation type="submission" date="2019-02" db="EMBL/GenBank/DDBJ databases">
        <authorList>
            <person name="Lutz S."/>
            <person name="Schori C."/>
            <person name="Ahrens C.H."/>
            <person name="Gueguen E."/>
        </authorList>
    </citation>
    <scope>NUCLEOTIDE SEQUENCE</scope>
    <source>
        <strain evidence="4">Psy35</strain>
    </source>
</reference>
<feature type="domain" description="Tyr recombinase" evidence="3">
    <location>
        <begin position="338"/>
        <end position="564"/>
    </location>
</feature>
<dbReference type="InterPro" id="IPR013762">
    <property type="entry name" value="Integrase-like_cat_sf"/>
</dbReference>
<keyword evidence="1" id="KW-0233">DNA recombination</keyword>
<evidence type="ECO:0000256" key="1">
    <source>
        <dbReference type="ARBA" id="ARBA00023172"/>
    </source>
</evidence>
<evidence type="ECO:0000313" key="4">
    <source>
        <dbReference type="EMBL" id="UZA67009.1"/>
    </source>
</evidence>
<accession>A0AA46VV25</accession>
<dbReference type="PROSITE" id="PS51898">
    <property type="entry name" value="TYR_RECOMBINASE"/>
    <property type="match status" value="1"/>
</dbReference>
<sequence>MPAQPSYITLNRHRTYYFRIVVPLRLRAVFGLQREIRRSLKTDSLRLALRRARQYAARFEAAFDKVLVVAEQDDYEPTDEDYEIYLSEIAKAEAPGIWASRSIDDQKPQSTQSSLSDEEWRAIEDEQRRNLITKALTGHIGRTIPASMERLAEELRAQGSALPLPHFKKLLPELIERLALRPPQSASASPELVTASQPDGPTLYRLWELHWETLAKLAKNNRKSERTKEDEQGHASRLNILSGNKPINRLTVEDFERIYSQIFDIRVSRGAKLPSPDSPSDSILANEGEQRIGSKTVEKITIRLGALHSFAFRKGMTTIPPNSPDKPSINHHRAGEKAVEKAFSKSDLEAVFSGYLYTGTVLDRSNAVFPYQFWLPLLGLFTGGRLNELCQLDTEDVSKTEAEGIWTISMMDDELDRPLPKSLKNQSSRRILPIHSELVRMGFLTFVEQAITEGREKLFSDGLSYNPKKGWGSNATHFFCRFPSRSTPAAGYFFKCGIRVRDADGKTDRKNFHSFRHTFTDLAREAGGEAYLVLPDLTGHSRGREGQVAKYGNGFSQSKKQEVLESLTIPIDLSRVTYEDFEVRLGLKLKPSIRRHREAYNLNQSERRT</sequence>
<dbReference type="CDD" id="cd01184">
    <property type="entry name" value="INT_C_like_1"/>
    <property type="match status" value="1"/>
</dbReference>
<dbReference type="InterPro" id="IPR002104">
    <property type="entry name" value="Integrase_catalytic"/>
</dbReference>
<dbReference type="Gene3D" id="1.10.443.10">
    <property type="entry name" value="Intergrase catalytic core"/>
    <property type="match status" value="1"/>
</dbReference>
<evidence type="ECO:0000313" key="5">
    <source>
        <dbReference type="Proteomes" id="UP001163644"/>
    </source>
</evidence>
<proteinExistence type="predicted"/>
<dbReference type="GO" id="GO:0003677">
    <property type="term" value="F:DNA binding"/>
    <property type="evidence" value="ECO:0007669"/>
    <property type="project" value="InterPro"/>
</dbReference>
<evidence type="ECO:0000259" key="3">
    <source>
        <dbReference type="PROSITE" id="PS51898"/>
    </source>
</evidence>
<organism evidence="4 5">
    <name type="scientific">Pseudomonas viridiflava</name>
    <name type="common">Phytomonas viridiflava</name>
    <dbReference type="NCBI Taxonomy" id="33069"/>
    <lineage>
        <taxon>Bacteria</taxon>
        <taxon>Pseudomonadati</taxon>
        <taxon>Pseudomonadota</taxon>
        <taxon>Gammaproteobacteria</taxon>
        <taxon>Pseudomonadales</taxon>
        <taxon>Pseudomonadaceae</taxon>
        <taxon>Pseudomonas</taxon>
    </lineage>
</organism>
<feature type="region of interest" description="Disordered" evidence="2">
    <location>
        <begin position="100"/>
        <end position="119"/>
    </location>
</feature>
<dbReference type="InterPro" id="IPR011010">
    <property type="entry name" value="DNA_brk_join_enz"/>
</dbReference>
<dbReference type="AlphaFoldDB" id="A0AA46VV25"/>
<dbReference type="RefSeq" id="WP_029241584.1">
    <property type="nucleotide sequence ID" value="NZ_CP036495.1"/>
</dbReference>
<dbReference type="InterPro" id="IPR046668">
    <property type="entry name" value="DUF6538"/>
</dbReference>
<dbReference type="SUPFAM" id="SSF56349">
    <property type="entry name" value="DNA breaking-rejoining enzymes"/>
    <property type="match status" value="1"/>
</dbReference>
<evidence type="ECO:0000256" key="2">
    <source>
        <dbReference type="SAM" id="MobiDB-lite"/>
    </source>
</evidence>
<dbReference type="Proteomes" id="UP001163644">
    <property type="component" value="Chromosome"/>
</dbReference>
<dbReference type="EMBL" id="CP036495">
    <property type="protein sequence ID" value="UZA67009.1"/>
    <property type="molecule type" value="Genomic_DNA"/>
</dbReference>
<name>A0AA46VV25_PSEVI</name>
<dbReference type="GO" id="GO:0015074">
    <property type="term" value="P:DNA integration"/>
    <property type="evidence" value="ECO:0007669"/>
    <property type="project" value="InterPro"/>
</dbReference>